<dbReference type="InterPro" id="IPR036250">
    <property type="entry name" value="AcylCo_DH-like_C"/>
</dbReference>
<organism evidence="10 11">
    <name type="scientific">Knoellia locipacati</name>
    <dbReference type="NCBI Taxonomy" id="882824"/>
    <lineage>
        <taxon>Bacteria</taxon>
        <taxon>Bacillati</taxon>
        <taxon>Actinomycetota</taxon>
        <taxon>Actinomycetes</taxon>
        <taxon>Micrococcales</taxon>
        <taxon>Intrasporangiaceae</taxon>
        <taxon>Knoellia</taxon>
    </lineage>
</organism>
<evidence type="ECO:0000256" key="6">
    <source>
        <dbReference type="RuleBase" id="RU362125"/>
    </source>
</evidence>
<dbReference type="InterPro" id="IPR009075">
    <property type="entry name" value="AcylCo_DH/oxidase_C"/>
</dbReference>
<evidence type="ECO:0000259" key="9">
    <source>
        <dbReference type="Pfam" id="PF02771"/>
    </source>
</evidence>
<dbReference type="EMBL" id="BKBA01000003">
    <property type="protein sequence ID" value="GEQ12347.1"/>
    <property type="molecule type" value="Genomic_DNA"/>
</dbReference>
<evidence type="ECO:0000256" key="5">
    <source>
        <dbReference type="ARBA" id="ARBA00023002"/>
    </source>
</evidence>
<dbReference type="Pfam" id="PF02771">
    <property type="entry name" value="Acyl-CoA_dh_N"/>
    <property type="match status" value="1"/>
</dbReference>
<dbReference type="SUPFAM" id="SSF56645">
    <property type="entry name" value="Acyl-CoA dehydrogenase NM domain-like"/>
    <property type="match status" value="1"/>
</dbReference>
<dbReference type="SUPFAM" id="SSF47203">
    <property type="entry name" value="Acyl-CoA dehydrogenase C-terminal domain-like"/>
    <property type="match status" value="1"/>
</dbReference>
<dbReference type="InterPro" id="IPR009100">
    <property type="entry name" value="AcylCoA_DH/oxidase_NM_dom_sf"/>
</dbReference>
<accession>A0A512SWN5</accession>
<dbReference type="Gene3D" id="1.10.540.10">
    <property type="entry name" value="Acyl-CoA dehydrogenase/oxidase, N-terminal domain"/>
    <property type="match status" value="1"/>
</dbReference>
<evidence type="ECO:0000313" key="10">
    <source>
        <dbReference type="EMBL" id="GEQ12347.1"/>
    </source>
</evidence>
<dbReference type="InterPro" id="IPR006089">
    <property type="entry name" value="Acyl-CoA_DH_CS"/>
</dbReference>
<dbReference type="Gene3D" id="2.40.110.10">
    <property type="entry name" value="Butyryl-CoA Dehydrogenase, subunit A, domain 2"/>
    <property type="match status" value="1"/>
</dbReference>
<dbReference type="InterPro" id="IPR006091">
    <property type="entry name" value="Acyl-CoA_Oxase/DH_mid-dom"/>
</dbReference>
<keyword evidence="3 6" id="KW-0285">Flavoprotein</keyword>
<dbReference type="OrthoDB" id="2769798at2"/>
<comment type="similarity">
    <text evidence="2 6">Belongs to the acyl-CoA dehydrogenase family.</text>
</comment>
<evidence type="ECO:0000259" key="8">
    <source>
        <dbReference type="Pfam" id="PF02770"/>
    </source>
</evidence>
<evidence type="ECO:0000256" key="2">
    <source>
        <dbReference type="ARBA" id="ARBA00009347"/>
    </source>
</evidence>
<feature type="domain" description="Acyl-CoA dehydrogenase/oxidase C-terminal" evidence="7">
    <location>
        <begin position="236"/>
        <end position="391"/>
    </location>
</feature>
<dbReference type="PIRSF" id="PIRSF016578">
    <property type="entry name" value="HsaA"/>
    <property type="match status" value="1"/>
</dbReference>
<evidence type="ECO:0000256" key="4">
    <source>
        <dbReference type="ARBA" id="ARBA00022827"/>
    </source>
</evidence>
<keyword evidence="11" id="KW-1185">Reference proteome</keyword>
<dbReference type="GO" id="GO:0050660">
    <property type="term" value="F:flavin adenine dinucleotide binding"/>
    <property type="evidence" value="ECO:0007669"/>
    <property type="project" value="InterPro"/>
</dbReference>
<sequence length="396" mass="42371">MFELSQDHEDFRKVVRDFAEREVEPHVAQWDRDSHFPTDLVPKMGDLGLFGLVVPEEFGGSLDPDEGGAFTSLCVAIEELGRVDQSIGITLSAGVGLGINPILSYGTDEQKQQWLPDLVAGRALAGFGLTEPDAGSDAGATRTKAVRDGDEWVVDGAKAFITNSGTDITSVVTVTARTGTDDKGRPEISAIMIPSGTPGFTVEEPYHKLGWHISDTHGLSFAGARVPATNLLGEQGSGFKQFLKTLDDGRIAISALALGLIERMLAESTAYASSRTAFGKPIAVNQGISFQLADLAVMAETSHVLTYKAAWLKDEHDAGRRSVAEVKKAAAIAKLYTSEAAVSATRIATQVFGGNGFMEEYPVARFYRDAKILEIGEGTSEVQRMVIARHLGLPTA</sequence>
<evidence type="ECO:0000256" key="3">
    <source>
        <dbReference type="ARBA" id="ARBA00022630"/>
    </source>
</evidence>
<feature type="domain" description="Acyl-CoA oxidase/dehydrogenase middle" evidence="8">
    <location>
        <begin position="127"/>
        <end position="221"/>
    </location>
</feature>
<dbReference type="FunFam" id="1.10.540.10:FF:000002">
    <property type="entry name" value="Acyl-CoA dehydrogenase FadE19"/>
    <property type="match status" value="1"/>
</dbReference>
<dbReference type="Proteomes" id="UP000321793">
    <property type="component" value="Unassembled WGS sequence"/>
</dbReference>
<dbReference type="InterPro" id="IPR013786">
    <property type="entry name" value="AcylCoA_DH/ox_N"/>
</dbReference>
<dbReference type="InterPro" id="IPR046373">
    <property type="entry name" value="Acyl-CoA_Oxase/DH_mid-dom_sf"/>
</dbReference>
<evidence type="ECO:0000256" key="1">
    <source>
        <dbReference type="ARBA" id="ARBA00001974"/>
    </source>
</evidence>
<dbReference type="RefSeq" id="WP_147061877.1">
    <property type="nucleotide sequence ID" value="NZ_BAABDN010000001.1"/>
</dbReference>
<comment type="cofactor">
    <cofactor evidence="1 6">
        <name>FAD</name>
        <dbReference type="ChEBI" id="CHEBI:57692"/>
    </cofactor>
</comment>
<dbReference type="PROSITE" id="PS00073">
    <property type="entry name" value="ACYL_COA_DH_2"/>
    <property type="match status" value="1"/>
</dbReference>
<proteinExistence type="inferred from homology"/>
<keyword evidence="4 6" id="KW-0274">FAD</keyword>
<evidence type="ECO:0000259" key="7">
    <source>
        <dbReference type="Pfam" id="PF00441"/>
    </source>
</evidence>
<gene>
    <name evidence="10" type="ORF">KLO01_03940</name>
</gene>
<dbReference type="Pfam" id="PF00441">
    <property type="entry name" value="Acyl-CoA_dh_1"/>
    <property type="match status" value="1"/>
</dbReference>
<dbReference type="PANTHER" id="PTHR43884:SF12">
    <property type="entry name" value="ISOVALERYL-COA DEHYDROGENASE, MITOCHONDRIAL-RELATED"/>
    <property type="match status" value="1"/>
</dbReference>
<feature type="domain" description="Acyl-CoA dehydrogenase/oxidase N-terminal" evidence="9">
    <location>
        <begin position="5"/>
        <end position="121"/>
    </location>
</feature>
<dbReference type="AlphaFoldDB" id="A0A512SWN5"/>
<reference evidence="10 11" key="1">
    <citation type="submission" date="2019-07" db="EMBL/GenBank/DDBJ databases">
        <title>Whole genome shotgun sequence of Knoellia locipacati NBRC 109775.</title>
        <authorList>
            <person name="Hosoyama A."/>
            <person name="Uohara A."/>
            <person name="Ohji S."/>
            <person name="Ichikawa N."/>
        </authorList>
    </citation>
    <scope>NUCLEOTIDE SEQUENCE [LARGE SCALE GENOMIC DNA]</scope>
    <source>
        <strain evidence="10 11">NBRC 109775</strain>
    </source>
</reference>
<comment type="caution">
    <text evidence="10">The sequence shown here is derived from an EMBL/GenBank/DDBJ whole genome shotgun (WGS) entry which is preliminary data.</text>
</comment>
<dbReference type="FunFam" id="1.20.140.10:FF:000001">
    <property type="entry name" value="Acyl-CoA dehydrogenase"/>
    <property type="match status" value="1"/>
</dbReference>
<dbReference type="PANTHER" id="PTHR43884">
    <property type="entry name" value="ACYL-COA DEHYDROGENASE"/>
    <property type="match status" value="1"/>
</dbReference>
<protein>
    <submittedName>
        <fullName evidence="10">Acyl-CoA dehydrogenase</fullName>
    </submittedName>
</protein>
<keyword evidence="5 6" id="KW-0560">Oxidoreductase</keyword>
<dbReference type="GO" id="GO:0003995">
    <property type="term" value="F:acyl-CoA dehydrogenase activity"/>
    <property type="evidence" value="ECO:0007669"/>
    <property type="project" value="InterPro"/>
</dbReference>
<dbReference type="PROSITE" id="PS00072">
    <property type="entry name" value="ACYL_COA_DH_1"/>
    <property type="match status" value="1"/>
</dbReference>
<name>A0A512SWN5_9MICO</name>
<dbReference type="InterPro" id="IPR037069">
    <property type="entry name" value="AcylCoA_DH/ox_N_sf"/>
</dbReference>
<dbReference type="FunFam" id="2.40.110.10:FF:000009">
    <property type="entry name" value="Acyl-CoA dehydrogenase"/>
    <property type="match status" value="1"/>
</dbReference>
<dbReference type="Pfam" id="PF02770">
    <property type="entry name" value="Acyl-CoA_dh_M"/>
    <property type="match status" value="1"/>
</dbReference>
<evidence type="ECO:0000313" key="11">
    <source>
        <dbReference type="Proteomes" id="UP000321793"/>
    </source>
</evidence>
<dbReference type="Gene3D" id="1.20.140.10">
    <property type="entry name" value="Butyryl-CoA Dehydrogenase, subunit A, domain 3"/>
    <property type="match status" value="1"/>
</dbReference>